<dbReference type="EMBL" id="CADCTS010000123">
    <property type="protein sequence ID" value="CAA9294571.1"/>
    <property type="molecule type" value="Genomic_DNA"/>
</dbReference>
<protein>
    <submittedName>
        <fullName evidence="1">Uncharacterized protein</fullName>
    </submittedName>
</protein>
<accession>A0A6J4K480</accession>
<evidence type="ECO:0000313" key="1">
    <source>
        <dbReference type="EMBL" id="CAA9294571.1"/>
    </source>
</evidence>
<reference evidence="1" key="1">
    <citation type="submission" date="2020-02" db="EMBL/GenBank/DDBJ databases">
        <authorList>
            <person name="Meier V. D."/>
        </authorList>
    </citation>
    <scope>NUCLEOTIDE SEQUENCE</scope>
    <source>
        <strain evidence="1">AVDCRST_MAG48</strain>
    </source>
</reference>
<name>A0A6J4K480_9ACTN</name>
<organism evidence="1">
    <name type="scientific">uncultured Friedmanniella sp</name>
    <dbReference type="NCBI Taxonomy" id="335381"/>
    <lineage>
        <taxon>Bacteria</taxon>
        <taxon>Bacillati</taxon>
        <taxon>Actinomycetota</taxon>
        <taxon>Actinomycetes</taxon>
        <taxon>Propionibacteriales</taxon>
        <taxon>Nocardioidaceae</taxon>
        <taxon>Friedmanniella</taxon>
        <taxon>environmental samples</taxon>
    </lineage>
</organism>
<sequence length="122" mass="11705">MRFTSSRVAASPAAVASPHARACAFGTSGSSFFGGLEPVTTRHATETSARAASVVDSAAPSTQTLLSTFSDTVVGSGAVVAGGVGALIGRSSRDGPVGRLGGGAGLTARAVAAASAVVRGQS</sequence>
<gene>
    <name evidence="1" type="ORF">AVDCRST_MAG48-835</name>
</gene>
<proteinExistence type="predicted"/>
<dbReference type="AlphaFoldDB" id="A0A6J4K480"/>